<dbReference type="GO" id="GO:0004180">
    <property type="term" value="F:carboxypeptidase activity"/>
    <property type="evidence" value="ECO:0007669"/>
    <property type="project" value="UniProtKB-KW"/>
</dbReference>
<dbReference type="OrthoDB" id="10253041at2759"/>
<dbReference type="Proteomes" id="UP000230750">
    <property type="component" value="Unassembled WGS sequence"/>
</dbReference>
<reference evidence="1 2" key="1">
    <citation type="journal article" date="2017" name="PLoS Biol.">
        <title>The sea cucumber genome provides insights into morphological evolution and visceral regeneration.</title>
        <authorList>
            <person name="Zhang X."/>
            <person name="Sun L."/>
            <person name="Yuan J."/>
            <person name="Sun Y."/>
            <person name="Gao Y."/>
            <person name="Zhang L."/>
            <person name="Li S."/>
            <person name="Dai H."/>
            <person name="Hamel J.F."/>
            <person name="Liu C."/>
            <person name="Yu Y."/>
            <person name="Liu S."/>
            <person name="Lin W."/>
            <person name="Guo K."/>
            <person name="Jin S."/>
            <person name="Xu P."/>
            <person name="Storey K.B."/>
            <person name="Huan P."/>
            <person name="Zhang T."/>
            <person name="Zhou Y."/>
            <person name="Zhang J."/>
            <person name="Lin C."/>
            <person name="Li X."/>
            <person name="Xing L."/>
            <person name="Huo D."/>
            <person name="Sun M."/>
            <person name="Wang L."/>
            <person name="Mercier A."/>
            <person name="Li F."/>
            <person name="Yang H."/>
            <person name="Xiang J."/>
        </authorList>
    </citation>
    <scope>NUCLEOTIDE SEQUENCE [LARGE SCALE GENOMIC DNA]</scope>
    <source>
        <strain evidence="1">Shaxun</strain>
        <tissue evidence="1">Muscle</tissue>
    </source>
</reference>
<proteinExistence type="predicted"/>
<keyword evidence="1" id="KW-0378">Hydrolase</keyword>
<name>A0A2G8LMB3_STIJA</name>
<organism evidence="1 2">
    <name type="scientific">Stichopus japonicus</name>
    <name type="common">Sea cucumber</name>
    <dbReference type="NCBI Taxonomy" id="307972"/>
    <lineage>
        <taxon>Eukaryota</taxon>
        <taxon>Metazoa</taxon>
        <taxon>Echinodermata</taxon>
        <taxon>Eleutherozoa</taxon>
        <taxon>Echinozoa</taxon>
        <taxon>Holothuroidea</taxon>
        <taxon>Aspidochirotacea</taxon>
        <taxon>Aspidochirotida</taxon>
        <taxon>Stichopodidae</taxon>
        <taxon>Apostichopus</taxon>
    </lineage>
</organism>
<dbReference type="EMBL" id="MRZV01000033">
    <property type="protein sequence ID" value="PIK61389.1"/>
    <property type="molecule type" value="Genomic_DNA"/>
</dbReference>
<sequence>MALDKLNTNSSDDLEQYRYLTGRILACVKEHEKSCKEVASTPYDGIDILLATLESSNDSQLSLNVTHSLLEILNLEKKISVLVSRGTTQIVFSAMAAAYREQPVSESLMKRLHQLLGKIGAKDRKFGVKARLSGVLPITLSLIRTNSGNFEYLLPLLQVMKIYCSNSVNSSNLGKAGGVNSMLRVVATCGKKHHTICKLAIDTLCLLTKSKSNSARALGQGGIAILLSLFYEWHRHDTRNRHIGIRKAILGVIKNITNLSEYVTKK</sequence>
<dbReference type="AlphaFoldDB" id="A0A2G8LMB3"/>
<evidence type="ECO:0000313" key="2">
    <source>
        <dbReference type="Proteomes" id="UP000230750"/>
    </source>
</evidence>
<dbReference type="STRING" id="307972.A0A2G8LMB3"/>
<keyword evidence="1" id="KW-0121">Carboxypeptidase</keyword>
<gene>
    <name evidence="1" type="ORF">BSL78_01688</name>
</gene>
<keyword evidence="2" id="KW-1185">Reference proteome</keyword>
<dbReference type="Gene3D" id="1.25.10.10">
    <property type="entry name" value="Leucine-rich Repeat Variant"/>
    <property type="match status" value="1"/>
</dbReference>
<protein>
    <submittedName>
        <fullName evidence="1">Putative cytosolic carboxypeptidase 1</fullName>
    </submittedName>
</protein>
<dbReference type="InterPro" id="IPR011989">
    <property type="entry name" value="ARM-like"/>
</dbReference>
<accession>A0A2G8LMB3</accession>
<dbReference type="SUPFAM" id="SSF48371">
    <property type="entry name" value="ARM repeat"/>
    <property type="match status" value="1"/>
</dbReference>
<keyword evidence="1" id="KW-0645">Protease</keyword>
<dbReference type="Pfam" id="PF25571">
    <property type="entry name" value="TPR_CCP1_N"/>
    <property type="match status" value="1"/>
</dbReference>
<evidence type="ECO:0000313" key="1">
    <source>
        <dbReference type="EMBL" id="PIK61389.1"/>
    </source>
</evidence>
<dbReference type="InterPro" id="IPR016024">
    <property type="entry name" value="ARM-type_fold"/>
</dbReference>
<comment type="caution">
    <text evidence="1">The sequence shown here is derived from an EMBL/GenBank/DDBJ whole genome shotgun (WGS) entry which is preliminary data.</text>
</comment>